<keyword evidence="4" id="KW-0067">ATP-binding</keyword>
<accession>S8CZ97</accession>
<dbReference type="GO" id="GO:0003919">
    <property type="term" value="F:FMN adenylyltransferase activity"/>
    <property type="evidence" value="ECO:0007669"/>
    <property type="project" value="TreeGrafter"/>
</dbReference>
<dbReference type="EMBL" id="AUSU01000868">
    <property type="protein sequence ID" value="EPS72355.1"/>
    <property type="molecule type" value="Genomic_DNA"/>
</dbReference>
<keyword evidence="6" id="KW-1185">Reference proteome</keyword>
<evidence type="ECO:0000313" key="5">
    <source>
        <dbReference type="EMBL" id="EPS72355.1"/>
    </source>
</evidence>
<keyword evidence="3" id="KW-0547">Nucleotide-binding</keyword>
<sequence length="145" mass="16470">MEIDKAMRETDDKRLKRKYDSAIYVIRRALALYSVEELALSFNGGKDSTVLLHLLRAGFYLHKSREDSSSCTTEDAEIFPIQAIYFESSSAFAEINSFTYDMCSIYKLQMEIIRVDLKSGLEALLRSKPIRAIFLGVRIGDPTAV</sequence>
<organism evidence="5 6">
    <name type="scientific">Genlisea aurea</name>
    <dbReference type="NCBI Taxonomy" id="192259"/>
    <lineage>
        <taxon>Eukaryota</taxon>
        <taxon>Viridiplantae</taxon>
        <taxon>Streptophyta</taxon>
        <taxon>Embryophyta</taxon>
        <taxon>Tracheophyta</taxon>
        <taxon>Spermatophyta</taxon>
        <taxon>Magnoliopsida</taxon>
        <taxon>eudicotyledons</taxon>
        <taxon>Gunneridae</taxon>
        <taxon>Pentapetalae</taxon>
        <taxon>asterids</taxon>
        <taxon>lamiids</taxon>
        <taxon>Lamiales</taxon>
        <taxon>Lentibulariaceae</taxon>
        <taxon>Genlisea</taxon>
    </lineage>
</organism>
<comment type="caution">
    <text evidence="5">The sequence shown here is derived from an EMBL/GenBank/DDBJ whole genome shotgun (WGS) entry which is preliminary data.</text>
</comment>
<dbReference type="Gene3D" id="3.40.50.620">
    <property type="entry name" value="HUPs"/>
    <property type="match status" value="1"/>
</dbReference>
<name>S8CZ97_9LAMI</name>
<dbReference type="AlphaFoldDB" id="S8CZ97"/>
<dbReference type="GO" id="GO:0005524">
    <property type="term" value="F:ATP binding"/>
    <property type="evidence" value="ECO:0007669"/>
    <property type="project" value="UniProtKB-KW"/>
</dbReference>
<evidence type="ECO:0000256" key="2">
    <source>
        <dbReference type="ARBA" id="ARBA00022695"/>
    </source>
</evidence>
<dbReference type="GO" id="GO:0006747">
    <property type="term" value="P:FAD biosynthetic process"/>
    <property type="evidence" value="ECO:0007669"/>
    <property type="project" value="TreeGrafter"/>
</dbReference>
<evidence type="ECO:0000313" key="6">
    <source>
        <dbReference type="Proteomes" id="UP000015453"/>
    </source>
</evidence>
<evidence type="ECO:0000256" key="3">
    <source>
        <dbReference type="ARBA" id="ARBA00022741"/>
    </source>
</evidence>
<gene>
    <name evidence="5" type="ORF">M569_02401</name>
</gene>
<dbReference type="Proteomes" id="UP000015453">
    <property type="component" value="Unassembled WGS sequence"/>
</dbReference>
<keyword evidence="2" id="KW-0548">Nucleotidyltransferase</keyword>
<dbReference type="PANTHER" id="PTHR23293:SF9">
    <property type="entry name" value="FAD SYNTHASE"/>
    <property type="match status" value="1"/>
</dbReference>
<protein>
    <recommendedName>
        <fullName evidence="7">Phosphoadenosine phosphosulphate reductase domain-containing protein</fullName>
    </recommendedName>
</protein>
<keyword evidence="1" id="KW-0808">Transferase</keyword>
<proteinExistence type="predicted"/>
<dbReference type="OrthoDB" id="270728at2759"/>
<dbReference type="InterPro" id="IPR014729">
    <property type="entry name" value="Rossmann-like_a/b/a_fold"/>
</dbReference>
<evidence type="ECO:0000256" key="4">
    <source>
        <dbReference type="ARBA" id="ARBA00022840"/>
    </source>
</evidence>
<feature type="non-terminal residue" evidence="5">
    <location>
        <position position="145"/>
    </location>
</feature>
<evidence type="ECO:0000256" key="1">
    <source>
        <dbReference type="ARBA" id="ARBA00022679"/>
    </source>
</evidence>
<dbReference type="SUPFAM" id="SSF52402">
    <property type="entry name" value="Adenine nucleotide alpha hydrolases-like"/>
    <property type="match status" value="1"/>
</dbReference>
<reference evidence="5 6" key="1">
    <citation type="journal article" date="2013" name="BMC Genomics">
        <title>The miniature genome of a carnivorous plant Genlisea aurea contains a low number of genes and short non-coding sequences.</title>
        <authorList>
            <person name="Leushkin E.V."/>
            <person name="Sutormin R.A."/>
            <person name="Nabieva E.R."/>
            <person name="Penin A.A."/>
            <person name="Kondrashov A.S."/>
            <person name="Logacheva M.D."/>
        </authorList>
    </citation>
    <scope>NUCLEOTIDE SEQUENCE [LARGE SCALE GENOMIC DNA]</scope>
</reference>
<evidence type="ECO:0008006" key="7">
    <source>
        <dbReference type="Google" id="ProtNLM"/>
    </source>
</evidence>
<dbReference type="PANTHER" id="PTHR23293">
    <property type="entry name" value="FAD SYNTHETASE-RELATED FMN ADENYLYLTRANSFERASE"/>
    <property type="match status" value="1"/>
</dbReference>